<dbReference type="KEGG" id="hja:BST95_01765"/>
<dbReference type="AlphaFoldDB" id="A0AAP8MC62"/>
<comment type="caution">
    <text evidence="1">The sequence shown here is derived from an EMBL/GenBank/DDBJ whole genome shotgun (WGS) entry which is preliminary data.</text>
</comment>
<gene>
    <name evidence="1" type="ORF">C0029_16030</name>
</gene>
<dbReference type="Proteomes" id="UP000235162">
    <property type="component" value="Unassembled WGS sequence"/>
</dbReference>
<protein>
    <submittedName>
        <fullName evidence="1">Uncharacterized protein</fullName>
    </submittedName>
</protein>
<sequence>MITWTPDTANFPDHSDDAAYGDRAVISWSTDLSSGSGSGSGSSADIIDLRVDLYGNGVLIQTDRAVINTIVQPLPDIGVGREDLPLDSAVDLDFDPDNAPSFLTYVDTARYHPCPGWLEPVRGHWSSTMRSCTAATLSAQP</sequence>
<reference evidence="1 2" key="1">
    <citation type="submission" date="2018-01" db="EMBL/GenBank/DDBJ databases">
        <title>The draft genome sequence of Halioglobus japonicus S1-36.</title>
        <authorList>
            <person name="Du Z.-J."/>
            <person name="Shi M.-J."/>
        </authorList>
    </citation>
    <scope>NUCLEOTIDE SEQUENCE [LARGE SCALE GENOMIC DNA]</scope>
    <source>
        <strain evidence="1 2">S1-36</strain>
    </source>
</reference>
<dbReference type="EMBL" id="PKUR01000004">
    <property type="protein sequence ID" value="PLW85041.1"/>
    <property type="molecule type" value="Genomic_DNA"/>
</dbReference>
<evidence type="ECO:0000313" key="1">
    <source>
        <dbReference type="EMBL" id="PLW85041.1"/>
    </source>
</evidence>
<keyword evidence="2" id="KW-1185">Reference proteome</keyword>
<organism evidence="1 2">
    <name type="scientific">Halioglobus japonicus</name>
    <dbReference type="NCBI Taxonomy" id="930805"/>
    <lineage>
        <taxon>Bacteria</taxon>
        <taxon>Pseudomonadati</taxon>
        <taxon>Pseudomonadota</taxon>
        <taxon>Gammaproteobacteria</taxon>
        <taxon>Cellvibrionales</taxon>
        <taxon>Halieaceae</taxon>
        <taxon>Halioglobus</taxon>
    </lineage>
</organism>
<evidence type="ECO:0000313" key="2">
    <source>
        <dbReference type="Proteomes" id="UP000235162"/>
    </source>
</evidence>
<proteinExistence type="predicted"/>
<name>A0AAP8MC62_9GAMM</name>
<accession>A0AAP8MC62</accession>